<keyword evidence="1" id="KW-0963">Cytoplasm</keyword>
<dbReference type="GO" id="GO:0004792">
    <property type="term" value="F:thiosulfate-cyanide sulfurtransferase activity"/>
    <property type="evidence" value="ECO:0007669"/>
    <property type="project" value="InterPro"/>
</dbReference>
<dbReference type="Gene3D" id="3.40.250.10">
    <property type="entry name" value="Rhodanese-like domain"/>
    <property type="match status" value="1"/>
</dbReference>
<accession>A0A133XGB6</accession>
<name>A0A133XGB6_9RHOO</name>
<dbReference type="Pfam" id="PF00581">
    <property type="entry name" value="Rhodanese"/>
    <property type="match status" value="1"/>
</dbReference>
<protein>
    <recommendedName>
        <fullName evidence="3">Rhodanese domain-containing protein</fullName>
    </recommendedName>
</protein>
<evidence type="ECO:0000256" key="1">
    <source>
        <dbReference type="ARBA" id="ARBA00022490"/>
    </source>
</evidence>
<reference evidence="4 5" key="1">
    <citation type="submission" date="2015-12" db="EMBL/GenBank/DDBJ databases">
        <title>Nitrous oxide reduction kinetics distinguish bacteria harboring typical versus atypical NosZ.</title>
        <authorList>
            <person name="Yoon S."/>
            <person name="Nissen S."/>
            <person name="Park D."/>
            <person name="Sanford R.A."/>
            <person name="Loeffler F.E."/>
        </authorList>
    </citation>
    <scope>NUCLEOTIDE SEQUENCE [LARGE SCALE GENOMIC DNA]</scope>
    <source>
        <strain evidence="4 5">ATCC BAA-841</strain>
    </source>
</reference>
<dbReference type="GO" id="GO:0005737">
    <property type="term" value="C:cytoplasm"/>
    <property type="evidence" value="ECO:0007669"/>
    <property type="project" value="InterPro"/>
</dbReference>
<dbReference type="InterPro" id="IPR023695">
    <property type="entry name" value="Thiosulf_sulfurTrfase"/>
</dbReference>
<dbReference type="AlphaFoldDB" id="A0A133XGB6"/>
<dbReference type="InterPro" id="IPR036873">
    <property type="entry name" value="Rhodanese-like_dom_sf"/>
</dbReference>
<keyword evidence="2" id="KW-0808">Transferase</keyword>
<dbReference type="PANTHER" id="PTHR43031:SF6">
    <property type="entry name" value="THIOSULFATE SULFURTRANSFERASE GLPE"/>
    <property type="match status" value="1"/>
</dbReference>
<evidence type="ECO:0000259" key="3">
    <source>
        <dbReference type="PROSITE" id="PS50206"/>
    </source>
</evidence>
<comment type="caution">
    <text evidence="4">The sequence shown here is derived from an EMBL/GenBank/DDBJ whole genome shotgun (WGS) entry which is preliminary data.</text>
</comment>
<dbReference type="RefSeq" id="WP_066883180.1">
    <property type="nucleotide sequence ID" value="NZ_LODL01000021.1"/>
</dbReference>
<dbReference type="EMBL" id="LODL01000021">
    <property type="protein sequence ID" value="KXB29992.1"/>
    <property type="molecule type" value="Genomic_DNA"/>
</dbReference>
<gene>
    <name evidence="4" type="ORF">AT959_11390</name>
</gene>
<dbReference type="CDD" id="cd01444">
    <property type="entry name" value="GlpE_ST"/>
    <property type="match status" value="1"/>
</dbReference>
<dbReference type="SMART" id="SM00450">
    <property type="entry name" value="RHOD"/>
    <property type="match status" value="1"/>
</dbReference>
<dbReference type="SUPFAM" id="SSF52821">
    <property type="entry name" value="Rhodanese/Cell cycle control phosphatase"/>
    <property type="match status" value="1"/>
</dbReference>
<dbReference type="PROSITE" id="PS00380">
    <property type="entry name" value="RHODANESE_1"/>
    <property type="match status" value="1"/>
</dbReference>
<dbReference type="InterPro" id="IPR001763">
    <property type="entry name" value="Rhodanese-like_dom"/>
</dbReference>
<dbReference type="PROSITE" id="PS50206">
    <property type="entry name" value="RHODANESE_3"/>
    <property type="match status" value="1"/>
</dbReference>
<feature type="domain" description="Rhodanese" evidence="3">
    <location>
        <begin position="23"/>
        <end position="104"/>
    </location>
</feature>
<evidence type="ECO:0000313" key="5">
    <source>
        <dbReference type="Proteomes" id="UP000070186"/>
    </source>
</evidence>
<dbReference type="STRING" id="281362.AT959_11390"/>
<sequence length="109" mass="11988">MSLAEPTNYQRIPAAQALALIAAEPAATVFDVRDTASYQRGHLPGAAHLAEDRLAGWFRRLAKEQPVIIYCYHGNASQTFAQMFVDFRFRRVFSVDGGYEALVAVLAAA</sequence>
<proteinExistence type="predicted"/>
<organism evidence="4 5">
    <name type="scientific">Dechloromonas denitrificans</name>
    <dbReference type="NCBI Taxonomy" id="281362"/>
    <lineage>
        <taxon>Bacteria</taxon>
        <taxon>Pseudomonadati</taxon>
        <taxon>Pseudomonadota</taxon>
        <taxon>Betaproteobacteria</taxon>
        <taxon>Rhodocyclales</taxon>
        <taxon>Azonexaceae</taxon>
        <taxon>Dechloromonas</taxon>
    </lineage>
</organism>
<dbReference type="InterPro" id="IPR050229">
    <property type="entry name" value="GlpE_sulfurtransferase"/>
</dbReference>
<dbReference type="PANTHER" id="PTHR43031">
    <property type="entry name" value="FAD-DEPENDENT OXIDOREDUCTASE"/>
    <property type="match status" value="1"/>
</dbReference>
<evidence type="ECO:0000256" key="2">
    <source>
        <dbReference type="ARBA" id="ARBA00022679"/>
    </source>
</evidence>
<dbReference type="Proteomes" id="UP000070186">
    <property type="component" value="Unassembled WGS sequence"/>
</dbReference>
<evidence type="ECO:0000313" key="4">
    <source>
        <dbReference type="EMBL" id="KXB29992.1"/>
    </source>
</evidence>
<keyword evidence="5" id="KW-1185">Reference proteome</keyword>
<dbReference type="InterPro" id="IPR001307">
    <property type="entry name" value="Thiosulphate_STrfase_CS"/>
</dbReference>